<dbReference type="SUPFAM" id="SSF46689">
    <property type="entry name" value="Homeodomain-like"/>
    <property type="match status" value="2"/>
</dbReference>
<keyword evidence="2 3" id="KW-0371">Homeobox</keyword>
<feature type="DNA-binding region" description="Homeobox" evidence="2">
    <location>
        <begin position="164"/>
        <end position="233"/>
    </location>
</feature>
<evidence type="ECO:0000313" key="6">
    <source>
        <dbReference type="EMBL" id="CAD7278073.1"/>
    </source>
</evidence>
<evidence type="ECO:0000256" key="4">
    <source>
        <dbReference type="SAM" id="MobiDB-lite"/>
    </source>
</evidence>
<dbReference type="Pfam" id="PF00046">
    <property type="entry name" value="Homeodomain"/>
    <property type="match status" value="2"/>
</dbReference>
<dbReference type="SMART" id="SM00389">
    <property type="entry name" value="HOX"/>
    <property type="match status" value="2"/>
</dbReference>
<dbReference type="OrthoDB" id="10052721at2759"/>
<feature type="region of interest" description="Disordered" evidence="4">
    <location>
        <begin position="238"/>
        <end position="326"/>
    </location>
</feature>
<dbReference type="PANTHER" id="PTHR15116:SF16">
    <property type="entry name" value="DEFECTIVE PROVENTRICULUS, ISOFORM A"/>
    <property type="match status" value="1"/>
</dbReference>
<feature type="domain" description="Homeobox" evidence="5">
    <location>
        <begin position="394"/>
        <end position="464"/>
    </location>
</feature>
<evidence type="ECO:0000313" key="7">
    <source>
        <dbReference type="Proteomes" id="UP000678499"/>
    </source>
</evidence>
<name>A0A7R9BMG7_9CRUS</name>
<feature type="DNA-binding region" description="Homeobox" evidence="2">
    <location>
        <begin position="396"/>
        <end position="465"/>
    </location>
</feature>
<organism evidence="6">
    <name type="scientific">Notodromas monacha</name>
    <dbReference type="NCBI Taxonomy" id="399045"/>
    <lineage>
        <taxon>Eukaryota</taxon>
        <taxon>Metazoa</taxon>
        <taxon>Ecdysozoa</taxon>
        <taxon>Arthropoda</taxon>
        <taxon>Crustacea</taxon>
        <taxon>Oligostraca</taxon>
        <taxon>Ostracoda</taxon>
        <taxon>Podocopa</taxon>
        <taxon>Podocopida</taxon>
        <taxon>Cypridocopina</taxon>
        <taxon>Cypridoidea</taxon>
        <taxon>Cyprididae</taxon>
        <taxon>Notodromas</taxon>
    </lineage>
</organism>
<dbReference type="InterPro" id="IPR039673">
    <property type="entry name" value="SATB1/SATB2"/>
</dbReference>
<feature type="compositionally biased region" description="Low complexity" evidence="4">
    <location>
        <begin position="248"/>
        <end position="262"/>
    </location>
</feature>
<keyword evidence="2 3" id="KW-0539">Nucleus</keyword>
<accession>A0A7R9BMG7</accession>
<dbReference type="GO" id="GO:0005634">
    <property type="term" value="C:nucleus"/>
    <property type="evidence" value="ECO:0007669"/>
    <property type="project" value="UniProtKB-SubCell"/>
</dbReference>
<comment type="subcellular location">
    <subcellularLocation>
        <location evidence="1 2 3">Nucleus</location>
    </subcellularLocation>
</comment>
<gene>
    <name evidence="6" type="ORF">NMOB1V02_LOCUS5787</name>
</gene>
<feature type="compositionally biased region" description="Acidic residues" evidence="4">
    <location>
        <begin position="268"/>
        <end position="295"/>
    </location>
</feature>
<dbReference type="Gene3D" id="1.10.10.60">
    <property type="entry name" value="Homeodomain-like"/>
    <property type="match status" value="2"/>
</dbReference>
<feature type="compositionally biased region" description="Pro residues" evidence="4">
    <location>
        <begin position="101"/>
        <end position="122"/>
    </location>
</feature>
<protein>
    <recommendedName>
        <fullName evidence="5">Homeobox domain-containing protein</fullName>
    </recommendedName>
</protein>
<dbReference type="InterPro" id="IPR001356">
    <property type="entry name" value="HD"/>
</dbReference>
<dbReference type="InterPro" id="IPR009057">
    <property type="entry name" value="Homeodomain-like_sf"/>
</dbReference>
<dbReference type="GO" id="GO:0000978">
    <property type="term" value="F:RNA polymerase II cis-regulatory region sequence-specific DNA binding"/>
    <property type="evidence" value="ECO:0007669"/>
    <property type="project" value="TreeGrafter"/>
</dbReference>
<evidence type="ECO:0000256" key="3">
    <source>
        <dbReference type="RuleBase" id="RU000682"/>
    </source>
</evidence>
<keyword evidence="7" id="KW-1185">Reference proteome</keyword>
<dbReference type="AlphaFoldDB" id="A0A7R9BMG7"/>
<dbReference type="PANTHER" id="PTHR15116">
    <property type="entry name" value="DNA-BINDING PROTEIN SATB FAMILY MEMBER"/>
    <property type="match status" value="1"/>
</dbReference>
<reference evidence="6" key="1">
    <citation type="submission" date="2020-11" db="EMBL/GenBank/DDBJ databases">
        <authorList>
            <person name="Tran Van P."/>
        </authorList>
    </citation>
    <scope>NUCLEOTIDE SEQUENCE</scope>
</reference>
<sequence>MATLEKLFDGSGDLKAVPLVSEETRCGLERWLAQQVRQLATTSHNNNKGPVGGNVSPDCGGGPSGHCGPSTAEVHLAPCATVSAAQPPHPPPPAATSTIVLPPPQQQQLPPPAPAPPIPPPPPLPLRLNTPHLWHHPSPMFRPLVPNGAHDGHFEIKSEGMHRVRVRTSFDSELELPKLQHWFAENPHPSKQQIQDYVRILNAQESRRGRKQLDVTNVMYWFKNARAAHKRAEIRHQQLHQTSPMQHRSLGYSSSSEMSLSERGMKEDGEDAEEDDDDELDLTDFDDDDEDDNEVATEKSDGRADDEETEAQQAVFPGTGDASPRGFHQEYMQRFGFHPAHHHPAFMSPRISAAAAAALMTNPYVQHSLANISGLDLSCREGFSEVSQPASEERKKRNRTFIDPITEVPRLEQWFSGNSHPPHSMILRFTQELNAMPYRQKFPKLEAKNVQFWFKNRRAKCKRMKMSLTMP</sequence>
<evidence type="ECO:0000259" key="5">
    <source>
        <dbReference type="PROSITE" id="PS50071"/>
    </source>
</evidence>
<keyword evidence="2 3" id="KW-0238">DNA-binding</keyword>
<dbReference type="GO" id="GO:0006338">
    <property type="term" value="P:chromatin remodeling"/>
    <property type="evidence" value="ECO:0007669"/>
    <property type="project" value="InterPro"/>
</dbReference>
<dbReference type="FunFam" id="1.10.10.60:FF:000169">
    <property type="entry name" value="DNA-binding protein SATB1"/>
    <property type="match status" value="2"/>
</dbReference>
<evidence type="ECO:0000256" key="1">
    <source>
        <dbReference type="ARBA" id="ARBA00004123"/>
    </source>
</evidence>
<dbReference type="EMBL" id="CAJPEX010001098">
    <property type="protein sequence ID" value="CAG0918225.1"/>
    <property type="molecule type" value="Genomic_DNA"/>
</dbReference>
<evidence type="ECO:0000256" key="2">
    <source>
        <dbReference type="PROSITE-ProRule" id="PRU00108"/>
    </source>
</evidence>
<proteinExistence type="predicted"/>
<dbReference type="GO" id="GO:0000981">
    <property type="term" value="F:DNA-binding transcription factor activity, RNA polymerase II-specific"/>
    <property type="evidence" value="ECO:0007669"/>
    <property type="project" value="TreeGrafter"/>
</dbReference>
<feature type="region of interest" description="Disordered" evidence="4">
    <location>
        <begin position="82"/>
        <end position="122"/>
    </location>
</feature>
<feature type="domain" description="Homeobox" evidence="5">
    <location>
        <begin position="162"/>
        <end position="232"/>
    </location>
</feature>
<dbReference type="Proteomes" id="UP000678499">
    <property type="component" value="Unassembled WGS sequence"/>
</dbReference>
<dbReference type="EMBL" id="OA883135">
    <property type="protein sequence ID" value="CAD7278073.1"/>
    <property type="molecule type" value="Genomic_DNA"/>
</dbReference>
<dbReference type="CDD" id="cd00086">
    <property type="entry name" value="homeodomain"/>
    <property type="match status" value="2"/>
</dbReference>
<dbReference type="PROSITE" id="PS50071">
    <property type="entry name" value="HOMEOBOX_2"/>
    <property type="match status" value="2"/>
</dbReference>